<protein>
    <submittedName>
        <fullName evidence="2">Uncharacterized protein</fullName>
    </submittedName>
</protein>
<dbReference type="EMBL" id="JAKOGI010000412">
    <property type="protein sequence ID" value="KAJ8435459.1"/>
    <property type="molecule type" value="Genomic_DNA"/>
</dbReference>
<accession>A0A9Q1K2S1</accession>
<evidence type="ECO:0000313" key="3">
    <source>
        <dbReference type="Proteomes" id="UP001153076"/>
    </source>
</evidence>
<sequence length="211" mass="23698">MDVKNFLHPESNARGGPGHYKKTRRYIDQKVKVVDNHVYHVQNLQNMAKSKKIITTSDRVALKSSAIEYEKQRRRNIEENNRVLQQLGIPLITATLGGNNELARRQSRRASEEDGDYMPLEDEGPDNAAAAATKASTIRTRATTKASKSRTTVDTRTIRTTATSRRANDVMLSSGLLSNRATNLTFSRPYTGSFNAYFSETKILIFFSAQI</sequence>
<name>A0A9Q1K2S1_9CARY</name>
<gene>
    <name evidence="2" type="ORF">Cgig2_012580</name>
</gene>
<dbReference type="AlphaFoldDB" id="A0A9Q1K2S1"/>
<proteinExistence type="predicted"/>
<reference evidence="2" key="1">
    <citation type="submission" date="2022-04" db="EMBL/GenBank/DDBJ databases">
        <title>Carnegiea gigantea Genome sequencing and assembly v2.</title>
        <authorList>
            <person name="Copetti D."/>
            <person name="Sanderson M.J."/>
            <person name="Burquez A."/>
            <person name="Wojciechowski M.F."/>
        </authorList>
    </citation>
    <scope>NUCLEOTIDE SEQUENCE</scope>
    <source>
        <strain evidence="2">SGP5-SGP5p</strain>
        <tissue evidence="2">Aerial part</tissue>
    </source>
</reference>
<evidence type="ECO:0000313" key="2">
    <source>
        <dbReference type="EMBL" id="KAJ8435459.1"/>
    </source>
</evidence>
<keyword evidence="3" id="KW-1185">Reference proteome</keyword>
<feature type="compositionally biased region" description="Acidic residues" evidence="1">
    <location>
        <begin position="113"/>
        <end position="125"/>
    </location>
</feature>
<evidence type="ECO:0000256" key="1">
    <source>
        <dbReference type="SAM" id="MobiDB-lite"/>
    </source>
</evidence>
<organism evidence="2 3">
    <name type="scientific">Carnegiea gigantea</name>
    <dbReference type="NCBI Taxonomy" id="171969"/>
    <lineage>
        <taxon>Eukaryota</taxon>
        <taxon>Viridiplantae</taxon>
        <taxon>Streptophyta</taxon>
        <taxon>Embryophyta</taxon>
        <taxon>Tracheophyta</taxon>
        <taxon>Spermatophyta</taxon>
        <taxon>Magnoliopsida</taxon>
        <taxon>eudicotyledons</taxon>
        <taxon>Gunneridae</taxon>
        <taxon>Pentapetalae</taxon>
        <taxon>Caryophyllales</taxon>
        <taxon>Cactineae</taxon>
        <taxon>Cactaceae</taxon>
        <taxon>Cactoideae</taxon>
        <taxon>Echinocereeae</taxon>
        <taxon>Carnegiea</taxon>
    </lineage>
</organism>
<feature type="region of interest" description="Disordered" evidence="1">
    <location>
        <begin position="1"/>
        <end position="21"/>
    </location>
</feature>
<dbReference type="Proteomes" id="UP001153076">
    <property type="component" value="Unassembled WGS sequence"/>
</dbReference>
<comment type="caution">
    <text evidence="2">The sequence shown here is derived from an EMBL/GenBank/DDBJ whole genome shotgun (WGS) entry which is preliminary data.</text>
</comment>
<feature type="compositionally biased region" description="Low complexity" evidence="1">
    <location>
        <begin position="128"/>
        <end position="150"/>
    </location>
</feature>
<feature type="region of interest" description="Disordered" evidence="1">
    <location>
        <begin position="100"/>
        <end position="155"/>
    </location>
</feature>